<feature type="transmembrane region" description="Helical" evidence="2">
    <location>
        <begin position="221"/>
        <end position="249"/>
    </location>
</feature>
<name>A0ABQ2BCU6_9MICO</name>
<keyword evidence="2" id="KW-0472">Membrane</keyword>
<evidence type="ECO:0000256" key="2">
    <source>
        <dbReference type="SAM" id="Phobius"/>
    </source>
</evidence>
<proteinExistence type="predicted"/>
<comment type="caution">
    <text evidence="3">The sequence shown here is derived from an EMBL/GenBank/DDBJ whole genome shotgun (WGS) entry which is preliminary data.</text>
</comment>
<dbReference type="EMBL" id="BMDG01000013">
    <property type="protein sequence ID" value="GGI11085.1"/>
    <property type="molecule type" value="Genomic_DNA"/>
</dbReference>
<keyword evidence="4" id="KW-1185">Reference proteome</keyword>
<reference evidence="4" key="1">
    <citation type="journal article" date="2019" name="Int. J. Syst. Evol. Microbiol.">
        <title>The Global Catalogue of Microorganisms (GCM) 10K type strain sequencing project: providing services to taxonomists for standard genome sequencing and annotation.</title>
        <authorList>
            <consortium name="The Broad Institute Genomics Platform"/>
            <consortium name="The Broad Institute Genome Sequencing Center for Infectious Disease"/>
            <person name="Wu L."/>
            <person name="Ma J."/>
        </authorList>
    </citation>
    <scope>NUCLEOTIDE SEQUENCE [LARGE SCALE GENOMIC DNA]</scope>
    <source>
        <strain evidence="4">CCM 8653</strain>
    </source>
</reference>
<organism evidence="3 4">
    <name type="scientific">Isoptericola cucumis</name>
    <dbReference type="NCBI Taxonomy" id="1776856"/>
    <lineage>
        <taxon>Bacteria</taxon>
        <taxon>Bacillati</taxon>
        <taxon>Actinomycetota</taxon>
        <taxon>Actinomycetes</taxon>
        <taxon>Micrococcales</taxon>
        <taxon>Promicromonosporaceae</taxon>
        <taxon>Isoptericola</taxon>
    </lineage>
</organism>
<accession>A0ABQ2BCU6</accession>
<keyword evidence="2" id="KW-0812">Transmembrane</keyword>
<feature type="transmembrane region" description="Helical" evidence="2">
    <location>
        <begin position="269"/>
        <end position="289"/>
    </location>
</feature>
<keyword evidence="2" id="KW-1133">Transmembrane helix</keyword>
<gene>
    <name evidence="3" type="ORF">GCM10007368_34450</name>
</gene>
<evidence type="ECO:0000313" key="4">
    <source>
        <dbReference type="Proteomes" id="UP000632535"/>
    </source>
</evidence>
<evidence type="ECO:0000256" key="1">
    <source>
        <dbReference type="SAM" id="MobiDB-lite"/>
    </source>
</evidence>
<sequence length="477" mass="50465">MTARTEALRRSYEMQPLEGNAEGISQHATRYSQLAGDVGRAVGDLKTAIADTESHESEAMTELAAQADEVVPRLAQIQGRYETAGTVLGTYAGVLAEAQGEVERALRTRDSIADDVERYDVRIREAEGDVQLAAPEDRESRRDDLTRLVSAVEPLTQELVAARAHYDAAVATAEDSGARAEQAIAETVEADGLTDSAWDSFKGWVTENMGWIKALKDAMSIITTALGILSIFFPVLLPFAAGFALATLAMSSTLAATGNGSWLDVGLDAVALLTLGVGAALGSGVKLTMKAVRVTRSARLAWAGSRRPGVLGAVLRPARARLRYGDATARVTDDLARSMPRGVRLENMQLVGRPTYRSLEDVARVFKGGGVDGTAFVSVARNATVGSGGFVDNALLGAGRNLSQMSLTNNIVGLADSAVSWHDDAINGNILNIPGGLRDVVPDEFGGDALGRYGDWWAEVDGATYDVAGQWDPAGKS</sequence>
<evidence type="ECO:0000313" key="3">
    <source>
        <dbReference type="EMBL" id="GGI11085.1"/>
    </source>
</evidence>
<dbReference type="Proteomes" id="UP000632535">
    <property type="component" value="Unassembled WGS sequence"/>
</dbReference>
<feature type="region of interest" description="Disordered" evidence="1">
    <location>
        <begin position="1"/>
        <end position="20"/>
    </location>
</feature>
<feature type="compositionally biased region" description="Basic and acidic residues" evidence="1">
    <location>
        <begin position="1"/>
        <end position="12"/>
    </location>
</feature>
<protein>
    <submittedName>
        <fullName evidence="3">Uncharacterized protein</fullName>
    </submittedName>
</protein>
<dbReference type="RefSeq" id="WP_188524954.1">
    <property type="nucleotide sequence ID" value="NZ_BMDG01000013.1"/>
</dbReference>